<comment type="caution">
    <text evidence="2">The sequence shown here is derived from an EMBL/GenBank/DDBJ whole genome shotgun (WGS) entry which is preliminary data.</text>
</comment>
<dbReference type="InterPro" id="IPR002716">
    <property type="entry name" value="PIN_dom"/>
</dbReference>
<name>A0ABT7VSS6_9GAMM</name>
<dbReference type="Pfam" id="PF01850">
    <property type="entry name" value="PIN"/>
    <property type="match status" value="1"/>
</dbReference>
<dbReference type="SUPFAM" id="SSF88723">
    <property type="entry name" value="PIN domain-like"/>
    <property type="match status" value="1"/>
</dbReference>
<organism evidence="2 3">
    <name type="scientific">Candidatus Marithioploca araucensis</name>
    <dbReference type="NCBI Taxonomy" id="70273"/>
    <lineage>
        <taxon>Bacteria</taxon>
        <taxon>Pseudomonadati</taxon>
        <taxon>Pseudomonadota</taxon>
        <taxon>Gammaproteobacteria</taxon>
        <taxon>Thiotrichales</taxon>
        <taxon>Thiotrichaceae</taxon>
        <taxon>Candidatus Marithioploca</taxon>
    </lineage>
</organism>
<protein>
    <submittedName>
        <fullName evidence="2">PIN domain-containing protein</fullName>
    </submittedName>
</protein>
<feature type="non-terminal residue" evidence="2">
    <location>
        <position position="139"/>
    </location>
</feature>
<gene>
    <name evidence="2" type="ORF">QUF54_04640</name>
</gene>
<evidence type="ECO:0000313" key="3">
    <source>
        <dbReference type="Proteomes" id="UP001171945"/>
    </source>
</evidence>
<dbReference type="Gene3D" id="3.40.50.1010">
    <property type="entry name" value="5'-nuclease"/>
    <property type="match status" value="1"/>
</dbReference>
<evidence type="ECO:0000313" key="2">
    <source>
        <dbReference type="EMBL" id="MDM8562623.1"/>
    </source>
</evidence>
<dbReference type="InterPro" id="IPR029060">
    <property type="entry name" value="PIN-like_dom_sf"/>
</dbReference>
<sequence length="139" mass="15672">MSLFLDACVIIYLVEAAEPFHSQVLNILHQHYTGKISVSSLSFLECGVKPMRENNSALLYLYNQFFQADDVQVIELTFEVQVFLSKKLEPRTDVIRTATELRAQYTLPTPDALQAACALSLAEKPLFVTADKGFKRISQ</sequence>
<keyword evidence="3" id="KW-1185">Reference proteome</keyword>
<feature type="domain" description="PIN" evidence="1">
    <location>
        <begin position="4"/>
        <end position="137"/>
    </location>
</feature>
<dbReference type="EMBL" id="JAUCGM010000224">
    <property type="protein sequence ID" value="MDM8562623.1"/>
    <property type="molecule type" value="Genomic_DNA"/>
</dbReference>
<dbReference type="Proteomes" id="UP001171945">
    <property type="component" value="Unassembled WGS sequence"/>
</dbReference>
<accession>A0ABT7VSS6</accession>
<evidence type="ECO:0000259" key="1">
    <source>
        <dbReference type="Pfam" id="PF01850"/>
    </source>
</evidence>
<reference evidence="2" key="1">
    <citation type="submission" date="2023-06" db="EMBL/GenBank/DDBJ databases">
        <title>Uncultivated large filamentous bacteria from sulfidic sediments reveal new species and different genomic features in energy metabolism and defense.</title>
        <authorList>
            <person name="Fonseca A."/>
        </authorList>
    </citation>
    <scope>NUCLEOTIDE SEQUENCE</scope>
    <source>
        <strain evidence="2">HSG4</strain>
    </source>
</reference>
<proteinExistence type="predicted"/>